<organism evidence="3 4">
    <name type="scientific">Marmota monax</name>
    <name type="common">Woodchuck</name>
    <dbReference type="NCBI Taxonomy" id="9995"/>
    <lineage>
        <taxon>Eukaryota</taxon>
        <taxon>Metazoa</taxon>
        <taxon>Chordata</taxon>
        <taxon>Craniata</taxon>
        <taxon>Vertebrata</taxon>
        <taxon>Euteleostomi</taxon>
        <taxon>Mammalia</taxon>
        <taxon>Eutheria</taxon>
        <taxon>Euarchontoglires</taxon>
        <taxon>Glires</taxon>
        <taxon>Rodentia</taxon>
        <taxon>Sciuromorpha</taxon>
        <taxon>Sciuridae</taxon>
        <taxon>Xerinae</taxon>
        <taxon>Marmotini</taxon>
        <taxon>Marmota</taxon>
    </lineage>
</organism>
<dbReference type="EMBL" id="CABDUW010000214">
    <property type="protein sequence ID" value="VTJ62942.1"/>
    <property type="molecule type" value="Genomic_DNA"/>
</dbReference>
<dbReference type="Proteomes" id="UP000662637">
    <property type="component" value="Unassembled WGS sequence"/>
</dbReference>
<feature type="compositionally biased region" description="Basic and acidic residues" evidence="1">
    <location>
        <begin position="8"/>
        <end position="18"/>
    </location>
</feature>
<accession>A0A5E4B2R8</accession>
<feature type="region of interest" description="Disordered" evidence="1">
    <location>
        <begin position="1"/>
        <end position="34"/>
    </location>
</feature>
<feature type="region of interest" description="Disordered" evidence="1">
    <location>
        <begin position="55"/>
        <end position="126"/>
    </location>
</feature>
<keyword evidence="4" id="KW-1185">Reference proteome</keyword>
<protein>
    <submittedName>
        <fullName evidence="3">Uncharacterized protein</fullName>
    </submittedName>
</protein>
<evidence type="ECO:0000313" key="4">
    <source>
        <dbReference type="Proteomes" id="UP000335636"/>
    </source>
</evidence>
<evidence type="ECO:0000256" key="1">
    <source>
        <dbReference type="SAM" id="MobiDB-lite"/>
    </source>
</evidence>
<sequence>MGGHQRVRSRDGFQEARFPKTHKQGLEEVGSSGNALASQDAWGYLCGESQAPFQAVHPGYIPQPAAGLSRSPGLGQGGSAEACETGDNVRGKVLGRPPAPLQGQNHPWGGGSDQAPMGREGAQASK</sequence>
<gene>
    <name evidence="2" type="ORF">GHT09_010203</name>
    <name evidence="3" type="ORF">MONAX_5E045599</name>
</gene>
<name>A0A5E4B2R8_MARMO</name>
<evidence type="ECO:0000313" key="2">
    <source>
        <dbReference type="EMBL" id="KAF7478647.1"/>
    </source>
</evidence>
<reference evidence="3 4" key="1">
    <citation type="submission" date="2019-04" db="EMBL/GenBank/DDBJ databases">
        <authorList>
            <person name="Alioto T."/>
            <person name="Alioto T."/>
        </authorList>
    </citation>
    <scope>NUCLEOTIDE SEQUENCE [LARGE SCALE GENOMIC DNA]</scope>
</reference>
<evidence type="ECO:0000313" key="3">
    <source>
        <dbReference type="EMBL" id="VTJ62942.1"/>
    </source>
</evidence>
<dbReference type="EMBL" id="WJEC01001516">
    <property type="protein sequence ID" value="KAF7478647.1"/>
    <property type="molecule type" value="Genomic_DNA"/>
</dbReference>
<dbReference type="AlphaFoldDB" id="A0A5E4B2R8"/>
<dbReference type="Proteomes" id="UP000335636">
    <property type="component" value="Unassembled WGS sequence"/>
</dbReference>
<proteinExistence type="predicted"/>
<reference evidence="2" key="2">
    <citation type="submission" date="2020-08" db="EMBL/GenBank/DDBJ databases">
        <authorList>
            <person name="Shumante A."/>
            <person name="Zimin A.V."/>
            <person name="Puiu D."/>
            <person name="Salzberg S.L."/>
        </authorList>
    </citation>
    <scope>NUCLEOTIDE SEQUENCE</scope>
    <source>
        <strain evidence="2">WC2-LM</strain>
        <tissue evidence="2">Liver</tissue>
    </source>
</reference>